<evidence type="ECO:0000313" key="6">
    <source>
        <dbReference type="Proteomes" id="UP000008467"/>
    </source>
</evidence>
<dbReference type="PANTHER" id="PTHR46470">
    <property type="entry name" value="N-ACYLNEURAMINATE-9-PHOSPHATASE"/>
    <property type="match status" value="1"/>
</dbReference>
<dbReference type="InterPro" id="IPR051400">
    <property type="entry name" value="HAD-like_hydrolase"/>
</dbReference>
<reference evidence="5 6" key="1">
    <citation type="journal article" date="2011" name="J. Bacteriol.">
        <title>Complete genome sequence of the cellulose-degrading bacterium Cellulosilyticum lentocellum.</title>
        <authorList>
            <consortium name="US DOE Joint Genome Institute"/>
            <person name="Miller D.A."/>
            <person name="Suen G."/>
            <person name="Bruce D."/>
            <person name="Copeland A."/>
            <person name="Cheng J.F."/>
            <person name="Detter C."/>
            <person name="Goodwin L.A."/>
            <person name="Han C.S."/>
            <person name="Hauser L.J."/>
            <person name="Land M.L."/>
            <person name="Lapidus A."/>
            <person name="Lucas S."/>
            <person name="Meincke L."/>
            <person name="Pitluck S."/>
            <person name="Tapia R."/>
            <person name="Teshima H."/>
            <person name="Woyke T."/>
            <person name="Fox B.G."/>
            <person name="Angert E.R."/>
            <person name="Currie C.R."/>
        </authorList>
    </citation>
    <scope>NUCLEOTIDE SEQUENCE [LARGE SCALE GENOMIC DNA]</scope>
    <source>
        <strain evidence="6">ATCC 49066 / DSM 5427 / NCIMB 11756 / RHM5</strain>
    </source>
</reference>
<dbReference type="GO" id="GO:0044281">
    <property type="term" value="P:small molecule metabolic process"/>
    <property type="evidence" value="ECO:0007669"/>
    <property type="project" value="UniProtKB-ARBA"/>
</dbReference>
<sequence>MYKHYLFDLYGTLIDIHTNEESSLLWQKLSSFYAFNGALYTATTLKDAYIEKVSLYKTKQTHTPYPDFPLEQVFRDLFLAKAVIPSADLTVSAMQCFRILSTKYVKLYPSVHELLSNLKKAGKKLFVLSNAQREFTLKEMRILGIEDYFDGIYFSSDYCCCKPDSAFYEILLKNEKLLPQDCLMIGNDYNADCEGAYNSGIASLYIHSNLSPHYPKDFHAQYKVLRGGLTKATSLILSKIEGITK</sequence>
<protein>
    <submittedName>
        <fullName evidence="5">Haloacid dehalogenase domain protein hydrolase</fullName>
    </submittedName>
</protein>
<dbReference type="SUPFAM" id="SSF56784">
    <property type="entry name" value="HAD-like"/>
    <property type="match status" value="1"/>
</dbReference>
<dbReference type="PRINTS" id="PR00413">
    <property type="entry name" value="HADHALOGNASE"/>
</dbReference>
<dbReference type="SFLD" id="SFLDG01129">
    <property type="entry name" value="C1.5:_HAD__Beta-PGM__Phosphata"/>
    <property type="match status" value="1"/>
</dbReference>
<proteinExistence type="predicted"/>
<keyword evidence="6" id="KW-1185">Reference proteome</keyword>
<dbReference type="GO" id="GO:0016791">
    <property type="term" value="F:phosphatase activity"/>
    <property type="evidence" value="ECO:0007669"/>
    <property type="project" value="TreeGrafter"/>
</dbReference>
<keyword evidence="3 5" id="KW-0378">Hydrolase</keyword>
<accession>F2JP76</accession>
<evidence type="ECO:0000256" key="3">
    <source>
        <dbReference type="ARBA" id="ARBA00022801"/>
    </source>
</evidence>
<keyword evidence="4" id="KW-0460">Magnesium</keyword>
<dbReference type="HOGENOM" id="CLU_045011_8_6_9"/>
<evidence type="ECO:0000313" key="5">
    <source>
        <dbReference type="EMBL" id="ADZ84815.1"/>
    </source>
</evidence>
<dbReference type="KEGG" id="cle:Clole_3120"/>
<dbReference type="RefSeq" id="WP_013658093.1">
    <property type="nucleotide sequence ID" value="NC_015275.1"/>
</dbReference>
<dbReference type="NCBIfam" id="TIGR01549">
    <property type="entry name" value="HAD-SF-IA-v1"/>
    <property type="match status" value="1"/>
</dbReference>
<dbReference type="Gene3D" id="3.40.50.1000">
    <property type="entry name" value="HAD superfamily/HAD-like"/>
    <property type="match status" value="1"/>
</dbReference>
<dbReference type="STRING" id="642492.Clole_3120"/>
<dbReference type="AlphaFoldDB" id="F2JP76"/>
<dbReference type="SFLD" id="SFLDS00003">
    <property type="entry name" value="Haloacid_Dehalogenase"/>
    <property type="match status" value="1"/>
</dbReference>
<comment type="cofactor">
    <cofactor evidence="1">
        <name>Mg(2+)</name>
        <dbReference type="ChEBI" id="CHEBI:18420"/>
    </cofactor>
</comment>
<evidence type="ECO:0000256" key="2">
    <source>
        <dbReference type="ARBA" id="ARBA00022723"/>
    </source>
</evidence>
<dbReference type="InterPro" id="IPR023214">
    <property type="entry name" value="HAD_sf"/>
</dbReference>
<gene>
    <name evidence="5" type="ordered locus">Clole_3120</name>
</gene>
<organism evidence="5 6">
    <name type="scientific">Cellulosilyticum lentocellum (strain ATCC 49066 / DSM 5427 / NCIMB 11756 / RHM5)</name>
    <name type="common">Clostridium lentocellum</name>
    <dbReference type="NCBI Taxonomy" id="642492"/>
    <lineage>
        <taxon>Bacteria</taxon>
        <taxon>Bacillati</taxon>
        <taxon>Bacillota</taxon>
        <taxon>Clostridia</taxon>
        <taxon>Lachnospirales</taxon>
        <taxon>Cellulosilyticaceae</taxon>
        <taxon>Cellulosilyticum</taxon>
    </lineage>
</organism>
<dbReference type="eggNOG" id="COG1011">
    <property type="taxonomic scope" value="Bacteria"/>
</dbReference>
<dbReference type="Gene3D" id="1.10.150.520">
    <property type="match status" value="1"/>
</dbReference>
<dbReference type="Proteomes" id="UP000008467">
    <property type="component" value="Chromosome"/>
</dbReference>
<evidence type="ECO:0000256" key="4">
    <source>
        <dbReference type="ARBA" id="ARBA00022842"/>
    </source>
</evidence>
<dbReference type="Pfam" id="PF00702">
    <property type="entry name" value="Hydrolase"/>
    <property type="match status" value="1"/>
</dbReference>
<dbReference type="GO" id="GO:0046872">
    <property type="term" value="F:metal ion binding"/>
    <property type="evidence" value="ECO:0007669"/>
    <property type="project" value="UniProtKB-KW"/>
</dbReference>
<dbReference type="InterPro" id="IPR006439">
    <property type="entry name" value="HAD-SF_hydro_IA"/>
</dbReference>
<name>F2JP76_CELLD</name>
<dbReference type="InterPro" id="IPR036412">
    <property type="entry name" value="HAD-like_sf"/>
</dbReference>
<dbReference type="PANTHER" id="PTHR46470:SF2">
    <property type="entry name" value="GLYCERALDEHYDE 3-PHOSPHATE PHOSPHATASE"/>
    <property type="match status" value="1"/>
</dbReference>
<keyword evidence="2" id="KW-0479">Metal-binding</keyword>
<dbReference type="EMBL" id="CP002582">
    <property type="protein sequence ID" value="ADZ84815.1"/>
    <property type="molecule type" value="Genomic_DNA"/>
</dbReference>
<evidence type="ECO:0000256" key="1">
    <source>
        <dbReference type="ARBA" id="ARBA00001946"/>
    </source>
</evidence>